<dbReference type="Proteomes" id="UP001314681">
    <property type="component" value="Unassembled WGS sequence"/>
</dbReference>
<name>A0ABS6KCP0_9FIRM</name>
<organism evidence="1 2">
    <name type="scientific">Diplocloster modestus</name>
    <dbReference type="NCBI Taxonomy" id="2850322"/>
    <lineage>
        <taxon>Bacteria</taxon>
        <taxon>Bacillati</taxon>
        <taxon>Bacillota</taxon>
        <taxon>Clostridia</taxon>
        <taxon>Lachnospirales</taxon>
        <taxon>Lachnospiraceae</taxon>
        <taxon>Diplocloster</taxon>
    </lineage>
</organism>
<evidence type="ECO:0000313" key="2">
    <source>
        <dbReference type="Proteomes" id="UP001314681"/>
    </source>
</evidence>
<evidence type="ECO:0000313" key="1">
    <source>
        <dbReference type="EMBL" id="MBU9728287.1"/>
    </source>
</evidence>
<gene>
    <name evidence="1" type="ORF">KTH90_19985</name>
</gene>
<accession>A0ABS6KCP0</accession>
<dbReference type="EMBL" id="JAHQCX010000018">
    <property type="protein sequence ID" value="MBU9728287.1"/>
    <property type="molecule type" value="Genomic_DNA"/>
</dbReference>
<evidence type="ECO:0008006" key="3">
    <source>
        <dbReference type="Google" id="ProtNLM"/>
    </source>
</evidence>
<protein>
    <recommendedName>
        <fullName evidence="3">GIY-YIG homing endonuclease</fullName>
    </recommendedName>
</protein>
<proteinExistence type="predicted"/>
<sequence length="70" mass="8383">MVNELQIAWERAISIESIGNYGGDKYGLEYIGGINRNEKIYKFFKDDEGRYWYSSENSRKEKNERDSKRH</sequence>
<comment type="caution">
    <text evidence="1">The sequence shown here is derived from an EMBL/GenBank/DDBJ whole genome shotgun (WGS) entry which is preliminary data.</text>
</comment>
<keyword evidence="2" id="KW-1185">Reference proteome</keyword>
<reference evidence="1 2" key="1">
    <citation type="submission" date="2021-06" db="EMBL/GenBank/DDBJ databases">
        <title>Description of novel taxa of the family Lachnospiraceae.</title>
        <authorList>
            <person name="Chaplin A.V."/>
            <person name="Sokolova S.R."/>
            <person name="Pikina A.P."/>
            <person name="Korzhanova M."/>
            <person name="Belova V."/>
            <person name="Korostin D."/>
            <person name="Efimov B.A."/>
        </authorList>
    </citation>
    <scope>NUCLEOTIDE SEQUENCE [LARGE SCALE GENOMIC DNA]</scope>
    <source>
        <strain evidence="1 2">ASD4241</strain>
    </source>
</reference>
<dbReference type="RefSeq" id="WP_238727343.1">
    <property type="nucleotide sequence ID" value="NZ_JAHQCX010000018.1"/>
</dbReference>